<gene>
    <name evidence="1" type="ORF">CPELLU_LOCUS13283</name>
</gene>
<reference evidence="1" key="1">
    <citation type="submission" date="2021-06" db="EMBL/GenBank/DDBJ databases">
        <authorList>
            <person name="Kallberg Y."/>
            <person name="Tangrot J."/>
            <person name="Rosling A."/>
        </authorList>
    </citation>
    <scope>NUCLEOTIDE SEQUENCE</scope>
    <source>
        <strain evidence="1">FL966</strain>
    </source>
</reference>
<protein>
    <submittedName>
        <fullName evidence="1">22116_t:CDS:1</fullName>
    </submittedName>
</protein>
<name>A0A9N9NDL7_9GLOM</name>
<sequence length="178" mass="20704">MLQETSNLLIFDNNQGLLGLNTNDSFSISQNDFSSDLHLSNDIKFVNTDLNEIEYQNDVLELDSEPEDEMLELEIGLSFFNWSEFKTWLNKFAKQKRFNYKVQTSQADSKIIHRVTYECSRSSVHNPQVTCNPTKQRNLTNNPGDLDTSQMLQTLLNFKESDPLWVVKLHLEPLSRRL</sequence>
<evidence type="ECO:0000313" key="1">
    <source>
        <dbReference type="EMBL" id="CAG8727705.1"/>
    </source>
</evidence>
<keyword evidence="2" id="KW-1185">Reference proteome</keyword>
<dbReference type="EMBL" id="CAJVQA010013915">
    <property type="protein sequence ID" value="CAG8727705.1"/>
    <property type="molecule type" value="Genomic_DNA"/>
</dbReference>
<comment type="caution">
    <text evidence="1">The sequence shown here is derived from an EMBL/GenBank/DDBJ whole genome shotgun (WGS) entry which is preliminary data.</text>
</comment>
<accession>A0A9N9NDL7</accession>
<feature type="non-terminal residue" evidence="1">
    <location>
        <position position="1"/>
    </location>
</feature>
<feature type="non-terminal residue" evidence="1">
    <location>
        <position position="178"/>
    </location>
</feature>
<dbReference type="Proteomes" id="UP000789759">
    <property type="component" value="Unassembled WGS sequence"/>
</dbReference>
<organism evidence="1 2">
    <name type="scientific">Cetraspora pellucida</name>
    <dbReference type="NCBI Taxonomy" id="1433469"/>
    <lineage>
        <taxon>Eukaryota</taxon>
        <taxon>Fungi</taxon>
        <taxon>Fungi incertae sedis</taxon>
        <taxon>Mucoromycota</taxon>
        <taxon>Glomeromycotina</taxon>
        <taxon>Glomeromycetes</taxon>
        <taxon>Diversisporales</taxon>
        <taxon>Gigasporaceae</taxon>
        <taxon>Cetraspora</taxon>
    </lineage>
</organism>
<dbReference type="AlphaFoldDB" id="A0A9N9NDL7"/>
<evidence type="ECO:0000313" key="2">
    <source>
        <dbReference type="Proteomes" id="UP000789759"/>
    </source>
</evidence>
<proteinExistence type="predicted"/>